<name>A0A2T1DZ05_9CYAN</name>
<dbReference type="InterPro" id="IPR036165">
    <property type="entry name" value="YefM-like_sf"/>
</dbReference>
<dbReference type="Pfam" id="PF10047">
    <property type="entry name" value="DUF2281"/>
    <property type="match status" value="1"/>
</dbReference>
<sequence>MHQVNLKEEASQLAALIEEVASGEEVVITRSDGTSFQIVQLNTAKPRPKFGSAKGLVSLSDDFDAPLEDFEDYVLLCQ</sequence>
<gene>
    <name evidence="3" type="ORF">C7B82_21885</name>
</gene>
<evidence type="ECO:0000259" key="2">
    <source>
        <dbReference type="Pfam" id="PF10047"/>
    </source>
</evidence>
<comment type="similarity">
    <text evidence="1">Belongs to the phD/YefM antitoxin family.</text>
</comment>
<keyword evidence="4" id="KW-1185">Reference proteome</keyword>
<dbReference type="Gene3D" id="3.40.1620.10">
    <property type="entry name" value="YefM-like domain"/>
    <property type="match status" value="1"/>
</dbReference>
<proteinExistence type="inferred from homology"/>
<evidence type="ECO:0000313" key="4">
    <source>
        <dbReference type="Proteomes" id="UP000239576"/>
    </source>
</evidence>
<evidence type="ECO:0000256" key="1">
    <source>
        <dbReference type="ARBA" id="ARBA00009981"/>
    </source>
</evidence>
<dbReference type="RefSeq" id="WP_106258596.1">
    <property type="nucleotide sequence ID" value="NZ_CAWNSW010000160.1"/>
</dbReference>
<feature type="domain" description="DUF2281" evidence="2">
    <location>
        <begin position="46"/>
        <end position="73"/>
    </location>
</feature>
<organism evidence="3 4">
    <name type="scientific">Stenomitos frigidus ULC18</name>
    <dbReference type="NCBI Taxonomy" id="2107698"/>
    <lineage>
        <taxon>Bacteria</taxon>
        <taxon>Bacillati</taxon>
        <taxon>Cyanobacteriota</taxon>
        <taxon>Cyanophyceae</taxon>
        <taxon>Leptolyngbyales</taxon>
        <taxon>Leptolyngbyaceae</taxon>
        <taxon>Stenomitos</taxon>
    </lineage>
</organism>
<reference evidence="4" key="1">
    <citation type="submission" date="2018-02" db="EMBL/GenBank/DDBJ databases">
        <authorList>
            <person name="Moore K."/>
            <person name="Momper L."/>
        </authorList>
    </citation>
    <scope>NUCLEOTIDE SEQUENCE [LARGE SCALE GENOMIC DNA]</scope>
    <source>
        <strain evidence="4">ULC18</strain>
    </source>
</reference>
<dbReference type="AlphaFoldDB" id="A0A2T1DZ05"/>
<reference evidence="3 4" key="2">
    <citation type="submission" date="2018-03" db="EMBL/GenBank/DDBJ databases">
        <title>The ancient ancestry and fast evolution of plastids.</title>
        <authorList>
            <person name="Moore K.R."/>
            <person name="Magnabosco C."/>
            <person name="Momper L."/>
            <person name="Gold D.A."/>
            <person name="Bosak T."/>
            <person name="Fournier G.P."/>
        </authorList>
    </citation>
    <scope>NUCLEOTIDE SEQUENCE [LARGE SCALE GENOMIC DNA]</scope>
    <source>
        <strain evidence="3 4">ULC18</strain>
    </source>
</reference>
<evidence type="ECO:0000313" key="3">
    <source>
        <dbReference type="EMBL" id="PSB25720.1"/>
    </source>
</evidence>
<dbReference type="SUPFAM" id="SSF143120">
    <property type="entry name" value="YefM-like"/>
    <property type="match status" value="1"/>
</dbReference>
<dbReference type="Proteomes" id="UP000239576">
    <property type="component" value="Unassembled WGS sequence"/>
</dbReference>
<accession>A0A2T1DZ05</accession>
<dbReference type="InterPro" id="IPR018739">
    <property type="entry name" value="DUF2281"/>
</dbReference>
<dbReference type="OrthoDB" id="9800503at2"/>
<protein>
    <submittedName>
        <fullName evidence="3">Prevent-host-death protein</fullName>
    </submittedName>
</protein>
<comment type="caution">
    <text evidence="3">The sequence shown here is derived from an EMBL/GenBank/DDBJ whole genome shotgun (WGS) entry which is preliminary data.</text>
</comment>
<dbReference type="EMBL" id="PVWK01000121">
    <property type="protein sequence ID" value="PSB25720.1"/>
    <property type="molecule type" value="Genomic_DNA"/>
</dbReference>